<reference evidence="8 11" key="2">
    <citation type="submission" date="2018-07" db="EMBL/GenBank/DDBJ databases">
        <title>Genomic Encyclopedia of Archaeal and Bacterial Type Strains, Phase II (KMG-II): from individual species to whole genera.</title>
        <authorList>
            <person name="Goeker M."/>
        </authorList>
    </citation>
    <scope>NUCLEOTIDE SEQUENCE [LARGE SCALE GENOMIC DNA]</scope>
    <source>
        <strain evidence="8 11">JA575</strain>
    </source>
</reference>
<keyword evidence="4" id="KW-1133">Transmembrane helix</keyword>
<dbReference type="SMART" id="SM01049">
    <property type="entry name" value="Cache_2"/>
    <property type="match status" value="1"/>
</dbReference>
<accession>A0A336JQ70</accession>
<feature type="domain" description="Single Cache" evidence="7">
    <location>
        <begin position="2"/>
        <end position="103"/>
    </location>
</feature>
<evidence type="ECO:0000256" key="4">
    <source>
        <dbReference type="ARBA" id="ARBA00022989"/>
    </source>
</evidence>
<dbReference type="Pfam" id="PF17200">
    <property type="entry name" value="sCache_2"/>
    <property type="match status" value="1"/>
</dbReference>
<sequence>MSKSMIATVAAAALAFAAVPAVAGASKDEAVAMVKKAVAAIKADGAEKTYPAISDKAGPFIKDDLYVVVYQLDGKVLAHGANAKFIGKDMIEAQDVDGKLYVKERVELAAKQPSFWQDYKFVNPVSKKVEPKEMYCERLDNTAVCAGVYKL</sequence>
<evidence type="ECO:0000313" key="10">
    <source>
        <dbReference type="Proteomes" id="UP000252631"/>
    </source>
</evidence>
<keyword evidence="11" id="KW-1185">Reference proteome</keyword>
<keyword evidence="3" id="KW-0812">Transmembrane</keyword>
<dbReference type="AlphaFoldDB" id="A0A336JQ70"/>
<keyword evidence="2" id="KW-1003">Cell membrane</keyword>
<dbReference type="EMBL" id="UFQQ01000014">
    <property type="protein sequence ID" value="SSW91877.1"/>
    <property type="molecule type" value="Genomic_DNA"/>
</dbReference>
<feature type="chain" id="PRO_5016272157" evidence="6">
    <location>
        <begin position="24"/>
        <end position="151"/>
    </location>
</feature>
<evidence type="ECO:0000313" key="11">
    <source>
        <dbReference type="Proteomes" id="UP000256343"/>
    </source>
</evidence>
<dbReference type="InterPro" id="IPR033480">
    <property type="entry name" value="sCache_2"/>
</dbReference>
<evidence type="ECO:0000313" key="9">
    <source>
        <dbReference type="EMBL" id="SSW91877.1"/>
    </source>
</evidence>
<reference evidence="9 10" key="1">
    <citation type="submission" date="2017-08" db="EMBL/GenBank/DDBJ databases">
        <authorList>
            <person name="de Groot N.N."/>
        </authorList>
    </citation>
    <scope>NUCLEOTIDE SEQUENCE [LARGE SCALE GENOMIC DNA]</scope>
    <source>
        <strain evidence="9 10">JA575</strain>
    </source>
</reference>
<dbReference type="GO" id="GO:0005886">
    <property type="term" value="C:plasma membrane"/>
    <property type="evidence" value="ECO:0007669"/>
    <property type="project" value="UniProtKB-SubCell"/>
</dbReference>
<dbReference type="RefSeq" id="WP_114358880.1">
    <property type="nucleotide sequence ID" value="NZ_QRDT01000014.1"/>
</dbReference>
<evidence type="ECO:0000256" key="6">
    <source>
        <dbReference type="SAM" id="SignalP"/>
    </source>
</evidence>
<keyword evidence="5" id="KW-0472">Membrane</keyword>
<gene>
    <name evidence="8" type="ORF">BJ125_114137</name>
    <name evidence="9" type="ORF">SAMN05892882_114137</name>
</gene>
<dbReference type="OrthoDB" id="7475012at2"/>
<evidence type="ECO:0000256" key="1">
    <source>
        <dbReference type="ARBA" id="ARBA00004651"/>
    </source>
</evidence>
<dbReference type="Proteomes" id="UP000256343">
    <property type="component" value="Unassembled WGS sequence"/>
</dbReference>
<dbReference type="Proteomes" id="UP000252631">
    <property type="component" value="Unassembled WGS sequence"/>
</dbReference>
<evidence type="ECO:0000259" key="7">
    <source>
        <dbReference type="SMART" id="SM01049"/>
    </source>
</evidence>
<protein>
    <submittedName>
        <fullName evidence="9">Single cache domain-containing protein</fullName>
    </submittedName>
</protein>
<proteinExistence type="predicted"/>
<comment type="subcellular location">
    <subcellularLocation>
        <location evidence="1">Cell membrane</location>
        <topology evidence="1">Multi-pass membrane protein</topology>
    </subcellularLocation>
</comment>
<feature type="signal peptide" evidence="6">
    <location>
        <begin position="1"/>
        <end position="23"/>
    </location>
</feature>
<evidence type="ECO:0000256" key="5">
    <source>
        <dbReference type="ARBA" id="ARBA00023136"/>
    </source>
</evidence>
<name>A0A336JQ70_9BRAD</name>
<organism evidence="9 10">
    <name type="scientific">Rhodopseudomonas pentothenatexigens</name>
    <dbReference type="NCBI Taxonomy" id="999699"/>
    <lineage>
        <taxon>Bacteria</taxon>
        <taxon>Pseudomonadati</taxon>
        <taxon>Pseudomonadota</taxon>
        <taxon>Alphaproteobacteria</taxon>
        <taxon>Hyphomicrobiales</taxon>
        <taxon>Nitrobacteraceae</taxon>
        <taxon>Rhodopseudomonas</taxon>
    </lineage>
</organism>
<evidence type="ECO:0000313" key="8">
    <source>
        <dbReference type="EMBL" id="RED31897.1"/>
    </source>
</evidence>
<keyword evidence="6" id="KW-0732">Signal</keyword>
<dbReference type="Gene3D" id="3.30.450.20">
    <property type="entry name" value="PAS domain"/>
    <property type="match status" value="1"/>
</dbReference>
<evidence type="ECO:0000256" key="2">
    <source>
        <dbReference type="ARBA" id="ARBA00022475"/>
    </source>
</evidence>
<evidence type="ECO:0000256" key="3">
    <source>
        <dbReference type="ARBA" id="ARBA00022692"/>
    </source>
</evidence>
<dbReference type="EMBL" id="QRDT01000014">
    <property type="protein sequence ID" value="RED31897.1"/>
    <property type="molecule type" value="Genomic_DNA"/>
</dbReference>